<feature type="domain" description="IFT80/172/WDR35 TPR" evidence="5">
    <location>
        <begin position="749"/>
        <end position="838"/>
    </location>
</feature>
<reference evidence="7" key="1">
    <citation type="submission" date="2017-05" db="UniProtKB">
        <authorList>
            <consortium name="EnsemblMetazoa"/>
        </authorList>
    </citation>
    <scope>IDENTIFICATION</scope>
</reference>
<feature type="domain" description="WDR19 first beta-propeller" evidence="6">
    <location>
        <begin position="605"/>
        <end position="704"/>
    </location>
</feature>
<accession>A0A1X7V900</accession>
<dbReference type="Pfam" id="PF23389">
    <property type="entry name" value="Beta-prop_WDR19_1st"/>
    <property type="match status" value="1"/>
</dbReference>
<dbReference type="EnsemblMetazoa" id="Aqu2.1.36468_001">
    <property type="protein sequence ID" value="Aqu2.1.36468_001"/>
    <property type="gene ID" value="Aqu2.1.36468"/>
</dbReference>
<evidence type="ECO:0000256" key="1">
    <source>
        <dbReference type="ARBA" id="ARBA00022574"/>
    </source>
</evidence>
<dbReference type="GO" id="GO:0005929">
    <property type="term" value="C:cilium"/>
    <property type="evidence" value="ECO:0007669"/>
    <property type="project" value="TreeGrafter"/>
</dbReference>
<dbReference type="InParanoid" id="A0A1X7V900"/>
<evidence type="ECO:0000259" key="6">
    <source>
        <dbReference type="Pfam" id="PF23389"/>
    </source>
</evidence>
<dbReference type="STRING" id="400682.A0A1X7V900"/>
<dbReference type="SUPFAM" id="SSF56219">
    <property type="entry name" value="DNase I-like"/>
    <property type="match status" value="1"/>
</dbReference>
<proteinExistence type="predicted"/>
<dbReference type="Pfam" id="PF14529">
    <property type="entry name" value="Exo_endo_phos_2"/>
    <property type="match status" value="1"/>
</dbReference>
<feature type="domain" description="Reverse transcriptase" evidence="3">
    <location>
        <begin position="397"/>
        <end position="515"/>
    </location>
</feature>
<evidence type="ECO:0000259" key="3">
    <source>
        <dbReference type="Pfam" id="PF00078"/>
    </source>
</evidence>
<dbReference type="PANTHER" id="PTHR14920:SF0">
    <property type="entry name" value="WD REPEAT DOMAIN 19"/>
    <property type="match status" value="1"/>
</dbReference>
<dbReference type="PANTHER" id="PTHR14920">
    <property type="entry name" value="OSMOTIC AVOIDANCE ABNORMAL PROTEIN 1/WD REPEAT MEMBRANE PROTEIN"/>
    <property type="match status" value="1"/>
</dbReference>
<protein>
    <recommendedName>
        <fullName evidence="8">Reverse transcriptase domain-containing protein</fullName>
    </recommendedName>
</protein>
<dbReference type="GO" id="GO:0060271">
    <property type="term" value="P:cilium assembly"/>
    <property type="evidence" value="ECO:0007669"/>
    <property type="project" value="TreeGrafter"/>
</dbReference>
<dbReference type="Pfam" id="PF23387">
    <property type="entry name" value="TPR_IFT80_172"/>
    <property type="match status" value="1"/>
</dbReference>
<dbReference type="GO" id="GO:0003824">
    <property type="term" value="F:catalytic activity"/>
    <property type="evidence" value="ECO:0007669"/>
    <property type="project" value="InterPro"/>
</dbReference>
<dbReference type="SUPFAM" id="SSF50978">
    <property type="entry name" value="WD40 repeat-like"/>
    <property type="match status" value="1"/>
</dbReference>
<evidence type="ECO:0000259" key="4">
    <source>
        <dbReference type="Pfam" id="PF14529"/>
    </source>
</evidence>
<dbReference type="InterPro" id="IPR040379">
    <property type="entry name" value="WDR19/dyf-2"/>
</dbReference>
<keyword evidence="1" id="KW-0853">WD repeat</keyword>
<dbReference type="Pfam" id="PF00078">
    <property type="entry name" value="RVT_1"/>
    <property type="match status" value="1"/>
</dbReference>
<dbReference type="InterPro" id="IPR057855">
    <property type="entry name" value="Beta-prop_WDR19_1st"/>
</dbReference>
<dbReference type="InterPro" id="IPR036322">
    <property type="entry name" value="WD40_repeat_dom_sf"/>
</dbReference>
<keyword evidence="2" id="KW-0677">Repeat</keyword>
<organism evidence="7">
    <name type="scientific">Amphimedon queenslandica</name>
    <name type="common">Sponge</name>
    <dbReference type="NCBI Taxonomy" id="400682"/>
    <lineage>
        <taxon>Eukaryota</taxon>
        <taxon>Metazoa</taxon>
        <taxon>Porifera</taxon>
        <taxon>Demospongiae</taxon>
        <taxon>Heteroscleromorpha</taxon>
        <taxon>Haplosclerida</taxon>
        <taxon>Niphatidae</taxon>
        <taxon>Amphimedon</taxon>
    </lineage>
</organism>
<dbReference type="InterPro" id="IPR000477">
    <property type="entry name" value="RT_dom"/>
</dbReference>
<evidence type="ECO:0000259" key="5">
    <source>
        <dbReference type="Pfam" id="PF23387"/>
    </source>
</evidence>
<dbReference type="InterPro" id="IPR005135">
    <property type="entry name" value="Endo/exonuclease/phosphatase"/>
</dbReference>
<feature type="domain" description="Endonuclease/exonuclease/phosphatase" evidence="4">
    <location>
        <begin position="11"/>
        <end position="122"/>
    </location>
</feature>
<dbReference type="GO" id="GO:0035721">
    <property type="term" value="P:intraciliary retrograde transport"/>
    <property type="evidence" value="ECO:0007669"/>
    <property type="project" value="InterPro"/>
</dbReference>
<evidence type="ECO:0000313" key="7">
    <source>
        <dbReference type="EnsemblMetazoa" id="Aqu2.1.36468_001"/>
    </source>
</evidence>
<dbReference type="Gene3D" id="3.60.10.10">
    <property type="entry name" value="Endonuclease/exonuclease/phosphatase"/>
    <property type="match status" value="1"/>
</dbReference>
<name>A0A1X7V900_AMPQE</name>
<dbReference type="Gene3D" id="1.25.40.470">
    <property type="match status" value="1"/>
</dbReference>
<dbReference type="OrthoDB" id="10250638at2759"/>
<sequence>MVQLNSSPPILLCGVYLPPKSPASSIYALLSHLSSFSHLGPLILVGDFNFPDIDWSSFYATCPSSRLFCNYLFTNNLVQLVDSPTHSHGHILDLIVTSHPELVTNITVGDASCCNVSDHQLVLFSVVSRISSSRNKPSYYYKYNDADMDSISSYLSSLTITPTLQSDVESAWLFLKSSITFARDNFVPIRYIPATTLPKWFDAELCHKLRQVRTLRRRVNKASHASEYLIHKLKHMESQLQLDIVSAKKHFLSRISSQYFSQPKILHSYLSSLKNSPTIPQSVHLGYQFSSDPQSRVTLFNNYFNSVFTKSDFLLPPLKDLPSPSSQLHYISISSTDVLDSLNTLKLNKAPGVDDLSPSIIKLCSGPLLSSITSLFSNCLMYHKVPSEWKTHKICPIPKSGDPSIVSNYRPISLLCILSKVLESIVYRKIIDFIQPLISKSQFGFLKSRSCLSQLLESFNYVFEGIENKNSVQAIYLDFKKAFDTVPHQELLYKLWLHGITGPLWKWSKLLYCSQLWSPRCLKDITRIETIQRRMTRFLVSSPHPLNYRDRLIDLQLLPLMYHHDLRDVLFIVKCLLSPPDNFDILQYVSFSTHGTRTTSTGKLKPHYGDITSHAWFTNDQVVLGFSKGFMIIVSRKKEEMGREMFQSRNHKGALNDIGIAPSAPLLATASNHQIKLHEFQDMQGMYGMVEIEDLKGKLDTIRLQSHFYSDSQDIIDSEIKLSFDKSLKLKKFKEAWSFASALDSEDCWRELRTAALYHFDIETAILASQQMKDVSLVYSLKDISSVEDRNLVAGYIFMYKDEHSRAQELFLESSEPTVALDMQCDLLHWDQALELATALDPSRIPMLSRQYAQQLESM</sequence>
<dbReference type="GO" id="GO:0030991">
    <property type="term" value="C:intraciliary transport particle A"/>
    <property type="evidence" value="ECO:0007669"/>
    <property type="project" value="TreeGrafter"/>
</dbReference>
<dbReference type="InterPro" id="IPR036691">
    <property type="entry name" value="Endo/exonu/phosph_ase_sf"/>
</dbReference>
<dbReference type="InterPro" id="IPR056157">
    <property type="entry name" value="TPR_IFT80_172_dom"/>
</dbReference>
<dbReference type="CDD" id="cd01650">
    <property type="entry name" value="RT_nLTR_like"/>
    <property type="match status" value="1"/>
</dbReference>
<dbReference type="AlphaFoldDB" id="A0A1X7V900"/>
<evidence type="ECO:0000256" key="2">
    <source>
        <dbReference type="ARBA" id="ARBA00022737"/>
    </source>
</evidence>
<evidence type="ECO:0008006" key="8">
    <source>
        <dbReference type="Google" id="ProtNLM"/>
    </source>
</evidence>